<feature type="domain" description="DUF3786" evidence="1">
    <location>
        <begin position="3"/>
        <end position="83"/>
    </location>
</feature>
<dbReference type="Proteomes" id="UP000230392">
    <property type="component" value="Unassembled WGS sequence"/>
</dbReference>
<evidence type="ECO:0000313" key="3">
    <source>
        <dbReference type="Proteomes" id="UP000230392"/>
    </source>
</evidence>
<accession>A0A2G9YBL1</accession>
<feature type="non-terminal residue" evidence="2">
    <location>
        <position position="1"/>
    </location>
</feature>
<dbReference type="InterPro" id="IPR024264">
    <property type="entry name" value="DUF3786"/>
</dbReference>
<dbReference type="AlphaFoldDB" id="A0A2G9YBL1"/>
<feature type="domain" description="DUF3786" evidence="1">
    <location>
        <begin position="110"/>
        <end position="171"/>
    </location>
</feature>
<comment type="caution">
    <text evidence="2">The sequence shown here is derived from an EMBL/GenBank/DDBJ whole genome shotgun (WGS) entry which is preliminary data.</text>
</comment>
<proteinExistence type="predicted"/>
<evidence type="ECO:0000313" key="2">
    <source>
        <dbReference type="EMBL" id="PIP16610.1"/>
    </source>
</evidence>
<organism evidence="2 3">
    <name type="scientific">bacterium (Candidatus Ratteibacteria) CG23_combo_of_CG06-09_8_20_14_all_48_7</name>
    <dbReference type="NCBI Taxonomy" id="2014292"/>
    <lineage>
        <taxon>Bacteria</taxon>
        <taxon>Candidatus Ratteibacteria</taxon>
    </lineage>
</organism>
<reference evidence="2 3" key="1">
    <citation type="submission" date="2017-09" db="EMBL/GenBank/DDBJ databases">
        <title>Depth-based differentiation of microbial function through sediment-hosted aquifers and enrichment of novel symbionts in the deep terrestrial subsurface.</title>
        <authorList>
            <person name="Probst A.J."/>
            <person name="Ladd B."/>
            <person name="Jarett J.K."/>
            <person name="Geller-Mcgrath D.E."/>
            <person name="Sieber C.M."/>
            <person name="Emerson J.B."/>
            <person name="Anantharaman K."/>
            <person name="Thomas B.C."/>
            <person name="Malmstrom R."/>
            <person name="Stieglmeier M."/>
            <person name="Klingl A."/>
            <person name="Woyke T."/>
            <person name="Ryan C.M."/>
            <person name="Banfield J.F."/>
        </authorList>
    </citation>
    <scope>NUCLEOTIDE SEQUENCE [LARGE SCALE GENOMIC DNA]</scope>
    <source>
        <strain evidence="2">CG23_combo_of_CG06-09_8_20_14_all_48_7</strain>
    </source>
</reference>
<evidence type="ECO:0000259" key="1">
    <source>
        <dbReference type="Pfam" id="PF12654"/>
    </source>
</evidence>
<name>A0A2G9YBL1_9BACT</name>
<sequence>GQEVQVYYLNRKYSICLPEVAWEDGVSLREKIIILHYLTQSKGTPLSGKSIDFREVPGGNLYYPIFEARVHRPFLKTFGANPNLDVGVGFIQPQRGSLEPAGLINQAPTGKVASGADISVIIPVFPRVSIQFFLYPGDEELPSDCKVLFDANISDYLTTEDVVVVCEDTVKSLRGT</sequence>
<dbReference type="EMBL" id="PCRF01000052">
    <property type="protein sequence ID" value="PIP16610.1"/>
    <property type="molecule type" value="Genomic_DNA"/>
</dbReference>
<dbReference type="Pfam" id="PF12654">
    <property type="entry name" value="DUF3786"/>
    <property type="match status" value="2"/>
</dbReference>
<protein>
    <recommendedName>
        <fullName evidence="1">DUF3786 domain-containing protein</fullName>
    </recommendedName>
</protein>
<gene>
    <name evidence="2" type="ORF">COX46_01205</name>
</gene>